<dbReference type="EMBL" id="JAGPYM010000033">
    <property type="protein sequence ID" value="KAH6876735.1"/>
    <property type="molecule type" value="Genomic_DNA"/>
</dbReference>
<sequence>MRLLSNKAAVVVLALCNSCYALKATILADTNRDGKVDIKGDTDIKGKSEWTSKRGALFLANIGDTSQRCSKKWGPSQDIDGTEEYLNECNDAVGNIQRNPRYLAPLRTLPCTKLSASATGSIHVTDKTAAEKVRVFIKEGTEWTYVAANHTFTAEELKDGLELGIDARDVRRPNGWDGKAKIYFTIRDGAEKASDSVAFRVAPVLTHHHVQLVERVFTTFDYLNSTQGRFVADLKDNVADAGISEPVFLFDNQDIWTQDFFEPGYTSIPGPDGPIVLRVMVRSAQDYRQSGRDVFHQLRNNKVGAVQHPGSGETRDSTGNLETIPPHEHRGKNYPAGRIIMGQRNGTKPLIFDFLKAQEVQDPLALDTAWLAVGHVDEFLQFLPADNERGWVLMADDPLAGVEILKKASADGHGRKKALSRPRLAADGPDLCLPKQTIDEVLKFDGFETINKESAKRIEGNIEILKRETGITDDEIFRVPATFYYIDRKGWTCASNSTDSPRLNVLSTSSHSQKKRLAGGPASKAKSILEAAQPKNQRRQVNPDDEVVAFYPGTINGVVLTGSLVLAPNPWGPVIDGEDIIMKAVTEVYAEAGFNVTYQDDWFSHHLGAGEVHCGSNTWRTTDTEWW</sequence>
<feature type="chain" id="PRO_5040390957" description="Protein-arginine deiminase C-terminal domain-containing protein" evidence="2">
    <location>
        <begin position="22"/>
        <end position="627"/>
    </location>
</feature>
<dbReference type="AlphaFoldDB" id="A0A9P9AJ66"/>
<dbReference type="InterPro" id="IPR004303">
    <property type="entry name" value="PAD"/>
</dbReference>
<reference evidence="4 5" key="1">
    <citation type="journal article" date="2021" name="Nat. Commun.">
        <title>Genetic determinants of endophytism in the Arabidopsis root mycobiome.</title>
        <authorList>
            <person name="Mesny F."/>
            <person name="Miyauchi S."/>
            <person name="Thiergart T."/>
            <person name="Pickel B."/>
            <person name="Atanasova L."/>
            <person name="Karlsson M."/>
            <person name="Huettel B."/>
            <person name="Barry K.W."/>
            <person name="Haridas S."/>
            <person name="Chen C."/>
            <person name="Bauer D."/>
            <person name="Andreopoulos W."/>
            <person name="Pangilinan J."/>
            <person name="LaButti K."/>
            <person name="Riley R."/>
            <person name="Lipzen A."/>
            <person name="Clum A."/>
            <person name="Drula E."/>
            <person name="Henrissat B."/>
            <person name="Kohler A."/>
            <person name="Grigoriev I.V."/>
            <person name="Martin F.M."/>
            <person name="Hacquard S."/>
        </authorList>
    </citation>
    <scope>NUCLEOTIDE SEQUENCE [LARGE SCALE GENOMIC DNA]</scope>
    <source>
        <strain evidence="4 5">MPI-CAGE-CH-0241</strain>
    </source>
</reference>
<name>A0A9P9AJ66_9HYPO</name>
<evidence type="ECO:0000259" key="3">
    <source>
        <dbReference type="Pfam" id="PF03068"/>
    </source>
</evidence>
<keyword evidence="5" id="KW-1185">Reference proteome</keyword>
<dbReference type="InterPro" id="IPR036556">
    <property type="entry name" value="PAD_central_sf"/>
</dbReference>
<gene>
    <name evidence="4" type="ORF">B0T10DRAFT_566701</name>
</gene>
<dbReference type="Gene3D" id="3.75.10.10">
    <property type="entry name" value="L-arginine/glycine Amidinotransferase, Chain A"/>
    <property type="match status" value="1"/>
</dbReference>
<feature type="domain" description="Protein-arginine deiminase C-terminal" evidence="3">
    <location>
        <begin position="193"/>
        <end position="627"/>
    </location>
</feature>
<protein>
    <recommendedName>
        <fullName evidence="3">Protein-arginine deiminase C-terminal domain-containing protein</fullName>
    </recommendedName>
</protein>
<dbReference type="SUPFAM" id="SSF55909">
    <property type="entry name" value="Pentein"/>
    <property type="match status" value="1"/>
</dbReference>
<dbReference type="Pfam" id="PF03068">
    <property type="entry name" value="PAD"/>
    <property type="match status" value="1"/>
</dbReference>
<dbReference type="OrthoDB" id="5102063at2759"/>
<dbReference type="GO" id="GO:0004668">
    <property type="term" value="F:protein-arginine deiminase activity"/>
    <property type="evidence" value="ECO:0007669"/>
    <property type="project" value="InterPro"/>
</dbReference>
<evidence type="ECO:0000313" key="4">
    <source>
        <dbReference type="EMBL" id="KAH6876735.1"/>
    </source>
</evidence>
<feature type="region of interest" description="Disordered" evidence="1">
    <location>
        <begin position="304"/>
        <end position="334"/>
    </location>
</feature>
<evidence type="ECO:0000313" key="5">
    <source>
        <dbReference type="Proteomes" id="UP000777438"/>
    </source>
</evidence>
<evidence type="ECO:0000256" key="2">
    <source>
        <dbReference type="SAM" id="SignalP"/>
    </source>
</evidence>
<dbReference type="Proteomes" id="UP000777438">
    <property type="component" value="Unassembled WGS sequence"/>
</dbReference>
<dbReference type="InterPro" id="IPR013530">
    <property type="entry name" value="PAD_C"/>
</dbReference>
<dbReference type="GO" id="GO:0005509">
    <property type="term" value="F:calcium ion binding"/>
    <property type="evidence" value="ECO:0007669"/>
    <property type="project" value="InterPro"/>
</dbReference>
<keyword evidence="2" id="KW-0732">Signal</keyword>
<dbReference type="SUPFAM" id="SSF110083">
    <property type="entry name" value="Peptidylarginine deiminase Pad4, middle domain"/>
    <property type="match status" value="1"/>
</dbReference>
<dbReference type="PANTHER" id="PTHR10837">
    <property type="entry name" value="PEPTIDYLARGININE DEIMINASE"/>
    <property type="match status" value="1"/>
</dbReference>
<evidence type="ECO:0000256" key="1">
    <source>
        <dbReference type="SAM" id="MobiDB-lite"/>
    </source>
</evidence>
<dbReference type="PANTHER" id="PTHR10837:SF8">
    <property type="entry name" value="PROTEIN-ARGININE DEIMINASE"/>
    <property type="match status" value="1"/>
</dbReference>
<proteinExistence type="predicted"/>
<dbReference type="GO" id="GO:0005737">
    <property type="term" value="C:cytoplasm"/>
    <property type="evidence" value="ECO:0007669"/>
    <property type="project" value="InterPro"/>
</dbReference>
<comment type="caution">
    <text evidence="4">The sequence shown here is derived from an EMBL/GenBank/DDBJ whole genome shotgun (WGS) entry which is preliminary data.</text>
</comment>
<feature type="signal peptide" evidence="2">
    <location>
        <begin position="1"/>
        <end position="21"/>
    </location>
</feature>
<accession>A0A9P9AJ66</accession>
<organism evidence="4 5">
    <name type="scientific">Thelonectria olida</name>
    <dbReference type="NCBI Taxonomy" id="1576542"/>
    <lineage>
        <taxon>Eukaryota</taxon>
        <taxon>Fungi</taxon>
        <taxon>Dikarya</taxon>
        <taxon>Ascomycota</taxon>
        <taxon>Pezizomycotina</taxon>
        <taxon>Sordariomycetes</taxon>
        <taxon>Hypocreomycetidae</taxon>
        <taxon>Hypocreales</taxon>
        <taxon>Nectriaceae</taxon>
        <taxon>Thelonectria</taxon>
    </lineage>
</organism>